<protein>
    <recommendedName>
        <fullName evidence="8">IGF like family member 1</fullName>
    </recommendedName>
</protein>
<dbReference type="PaxDb" id="9986-ENSOCUP00000023015"/>
<dbReference type="Bgee" id="ENSOCUG00000031444">
    <property type="expression patterns" value="Expressed in skin of back and 4 other cell types or tissues"/>
</dbReference>
<evidence type="ECO:0008006" key="8">
    <source>
        <dbReference type="Google" id="ProtNLM"/>
    </source>
</evidence>
<proteinExistence type="inferred from homology"/>
<evidence type="ECO:0000256" key="1">
    <source>
        <dbReference type="ARBA" id="ARBA00004613"/>
    </source>
</evidence>
<accession>G1U0Y3</accession>
<comment type="similarity">
    <text evidence="2">Belongs to the IGFL family.</text>
</comment>
<name>G1TN87_RABIT</name>
<feature type="signal peptide" evidence="5">
    <location>
        <begin position="1"/>
        <end position="24"/>
    </location>
</feature>
<evidence type="ECO:0000256" key="3">
    <source>
        <dbReference type="ARBA" id="ARBA00022525"/>
    </source>
</evidence>
<evidence type="ECO:0000256" key="2">
    <source>
        <dbReference type="ARBA" id="ARBA00009529"/>
    </source>
</evidence>
<dbReference type="Pfam" id="PF14653">
    <property type="entry name" value="IGFL"/>
    <property type="match status" value="1"/>
</dbReference>
<dbReference type="Ensembl" id="ENSOCUT00000001557.3">
    <property type="protein sequence ID" value="ENSOCUP00000018456.2"/>
    <property type="gene ID" value="ENSOCUG00000032162.1"/>
</dbReference>
<evidence type="ECO:0000256" key="5">
    <source>
        <dbReference type="SAM" id="SignalP"/>
    </source>
</evidence>
<dbReference type="PANTHER" id="PTHR34827:SF2">
    <property type="entry name" value="INSULIN GROWTH FACTOR-LIKE FAMILY MEMBER 1"/>
    <property type="match status" value="1"/>
</dbReference>
<dbReference type="PANTHER" id="PTHR34827">
    <property type="entry name" value="INSULIN GROWTH FACTOR-LIKE FAMILY MEMBER 3-RELATED"/>
    <property type="match status" value="1"/>
</dbReference>
<dbReference type="GeneTree" id="ENSGT00390000009557"/>
<keyword evidence="4 5" id="KW-0732">Signal</keyword>
<dbReference type="InterPro" id="IPR032744">
    <property type="entry name" value="IGFL"/>
</dbReference>
<keyword evidence="7" id="KW-1185">Reference proteome</keyword>
<evidence type="ECO:0000313" key="6">
    <source>
        <dbReference type="Ensembl" id="ENSOCUP00000018456.2"/>
    </source>
</evidence>
<reference evidence="6" key="2">
    <citation type="submission" date="2025-05" db="UniProtKB">
        <authorList>
            <consortium name="Ensembl"/>
        </authorList>
    </citation>
    <scope>IDENTIFICATION</scope>
    <source>
        <strain evidence="6">Thorbecke</strain>
    </source>
</reference>
<dbReference type="GO" id="GO:0005102">
    <property type="term" value="F:signaling receptor binding"/>
    <property type="evidence" value="ECO:0007669"/>
    <property type="project" value="TreeGrafter"/>
</dbReference>
<keyword evidence="3" id="KW-0964">Secreted</keyword>
<dbReference type="HOGENOM" id="CLU_148773_1_1_1"/>
<accession>G1TN87</accession>
<evidence type="ECO:0000313" key="7">
    <source>
        <dbReference type="Proteomes" id="UP000001811"/>
    </source>
</evidence>
<comment type="subcellular location">
    <subcellularLocation>
        <location evidence="1">Secreted</location>
    </subcellularLocation>
</comment>
<evidence type="ECO:0000256" key="4">
    <source>
        <dbReference type="ARBA" id="ARBA00022729"/>
    </source>
</evidence>
<dbReference type="Proteomes" id="UP000001811">
    <property type="component" value="Unplaced"/>
</dbReference>
<reference evidence="6 7" key="1">
    <citation type="journal article" date="2011" name="Nature">
        <title>A high-resolution map of human evolutionary constraint using 29 mammals.</title>
        <authorList>
            <person name="Lindblad-Toh K."/>
            <person name="Garber M."/>
            <person name="Zuk O."/>
            <person name="Lin M.F."/>
            <person name="Parker B.J."/>
            <person name="Washietl S."/>
            <person name="Kheradpour P."/>
            <person name="Ernst J."/>
            <person name="Jordan G."/>
            <person name="Mauceli E."/>
            <person name="Ward L.D."/>
            <person name="Lowe C.B."/>
            <person name="Holloway A.K."/>
            <person name="Clamp M."/>
            <person name="Gnerre S."/>
            <person name="Alfoldi J."/>
            <person name="Beal K."/>
            <person name="Chang J."/>
            <person name="Clawson H."/>
            <person name="Cuff J."/>
            <person name="Di Palma F."/>
            <person name="Fitzgerald S."/>
            <person name="Flicek P."/>
            <person name="Guttman M."/>
            <person name="Hubisz M.J."/>
            <person name="Jaffe D.B."/>
            <person name="Jungreis I."/>
            <person name="Kent W.J."/>
            <person name="Kostka D."/>
            <person name="Lara M."/>
            <person name="Martins A.L."/>
            <person name="Massingham T."/>
            <person name="Moltke I."/>
            <person name="Raney B.J."/>
            <person name="Rasmussen M.D."/>
            <person name="Robinson J."/>
            <person name="Stark A."/>
            <person name="Vilella A.J."/>
            <person name="Wen J."/>
            <person name="Xie X."/>
            <person name="Zody M.C."/>
            <person name="Baldwin J."/>
            <person name="Bloom T."/>
            <person name="Chin C.W."/>
            <person name="Heiman D."/>
            <person name="Nicol R."/>
            <person name="Nusbaum C."/>
            <person name="Young S."/>
            <person name="Wilkinson J."/>
            <person name="Worley K.C."/>
            <person name="Kovar C.L."/>
            <person name="Muzny D.M."/>
            <person name="Gibbs R.A."/>
            <person name="Cree A."/>
            <person name="Dihn H.H."/>
            <person name="Fowler G."/>
            <person name="Jhangiani S."/>
            <person name="Joshi V."/>
            <person name="Lee S."/>
            <person name="Lewis L.R."/>
            <person name="Nazareth L.V."/>
            <person name="Okwuonu G."/>
            <person name="Santibanez J."/>
            <person name="Warren W.C."/>
            <person name="Mardis E.R."/>
            <person name="Weinstock G.M."/>
            <person name="Wilson R.K."/>
            <person name="Delehaunty K."/>
            <person name="Dooling D."/>
            <person name="Fronik C."/>
            <person name="Fulton L."/>
            <person name="Fulton B."/>
            <person name="Graves T."/>
            <person name="Minx P."/>
            <person name="Sodergren E."/>
            <person name="Birney E."/>
            <person name="Margulies E.H."/>
            <person name="Herrero J."/>
            <person name="Green E.D."/>
            <person name="Haussler D."/>
            <person name="Siepel A."/>
            <person name="Goldman N."/>
            <person name="Pollard K.S."/>
            <person name="Pedersen J.S."/>
            <person name="Lander E.S."/>
            <person name="Kellis M."/>
        </authorList>
    </citation>
    <scope>NUCLEOTIDE SEQUENCE [LARGE SCALE GENOMIC DNA]</scope>
    <source>
        <strain evidence="7">Thorbecke</strain>
        <strain evidence="6">Thorbecke inbred</strain>
    </source>
</reference>
<organism evidence="6 7">
    <name type="scientific">Oryctolagus cuniculus</name>
    <name type="common">Rabbit</name>
    <dbReference type="NCBI Taxonomy" id="9986"/>
    <lineage>
        <taxon>Eukaryota</taxon>
        <taxon>Metazoa</taxon>
        <taxon>Chordata</taxon>
        <taxon>Craniata</taxon>
        <taxon>Vertebrata</taxon>
        <taxon>Euteleostomi</taxon>
        <taxon>Mammalia</taxon>
        <taxon>Eutheria</taxon>
        <taxon>Euarchontoglires</taxon>
        <taxon>Glires</taxon>
        <taxon>Lagomorpha</taxon>
        <taxon>Leporidae</taxon>
        <taxon>Oryctolagus</taxon>
    </lineage>
</organism>
<dbReference type="eggNOG" id="ENOG502TJ2N">
    <property type="taxonomic scope" value="Eukaryota"/>
</dbReference>
<dbReference type="GO" id="GO:0005615">
    <property type="term" value="C:extracellular space"/>
    <property type="evidence" value="ECO:0007669"/>
    <property type="project" value="TreeGrafter"/>
</dbReference>
<sequence>PSRPLPSTAVSAALCLLMVLCSQGAPVSPTGARQIVCELYGRCGDEFYDPAHYCCHDQAVVPLARTHGCGNCTYRVCFEQCCPLSLTVKLRDQDCSAAAGPGDRLCRR</sequence>
<dbReference type="AlphaFoldDB" id="G1TN87"/>
<dbReference type="Ensembl" id="ENSOCUT00000021909.3">
    <property type="protein sequence ID" value="ENSOCUP00000023015.3"/>
    <property type="gene ID" value="ENSOCUG00000031444.1"/>
</dbReference>
<feature type="chain" id="PRO_5044731980" description="IGF like family member 1" evidence="5">
    <location>
        <begin position="25"/>
        <end position="108"/>
    </location>
</feature>